<comment type="caution">
    <text evidence="4">The sequence shown here is derived from an EMBL/GenBank/DDBJ whole genome shotgun (WGS) entry which is preliminary data.</text>
</comment>
<dbReference type="SUPFAM" id="SSF55831">
    <property type="entry name" value="Thymidylate synthase/dCMP hydroxymethylase"/>
    <property type="match status" value="1"/>
</dbReference>
<protein>
    <recommendedName>
        <fullName evidence="3">Thymidylate synthase/dCMP hydroxymethylase domain-containing protein</fullName>
    </recommendedName>
</protein>
<accession>A0AAW3WFL4</accession>
<evidence type="ECO:0000313" key="5">
    <source>
        <dbReference type="Proteomes" id="UP001194098"/>
    </source>
</evidence>
<dbReference type="PANTHER" id="PTHR11548:SF1">
    <property type="entry name" value="THYMIDYLATE SYNTHASE 1"/>
    <property type="match status" value="1"/>
</dbReference>
<proteinExistence type="predicted"/>
<evidence type="ECO:0000259" key="3">
    <source>
        <dbReference type="Pfam" id="PF00303"/>
    </source>
</evidence>
<dbReference type="GO" id="GO:0004799">
    <property type="term" value="F:thymidylate synthase activity"/>
    <property type="evidence" value="ECO:0007669"/>
    <property type="project" value="TreeGrafter"/>
</dbReference>
<dbReference type="InterPro" id="IPR023451">
    <property type="entry name" value="Thymidate_synth/dCMP_Mease_dom"/>
</dbReference>
<evidence type="ECO:0000256" key="1">
    <source>
        <dbReference type="ARBA" id="ARBA00022603"/>
    </source>
</evidence>
<dbReference type="GO" id="GO:0032259">
    <property type="term" value="P:methylation"/>
    <property type="evidence" value="ECO:0007669"/>
    <property type="project" value="UniProtKB-KW"/>
</dbReference>
<feature type="domain" description="Thymidylate synthase/dCMP hydroxymethylase" evidence="3">
    <location>
        <begin position="64"/>
        <end position="252"/>
    </location>
</feature>
<evidence type="ECO:0000313" key="4">
    <source>
        <dbReference type="EMBL" id="MBC2477622.1"/>
    </source>
</evidence>
<dbReference type="Pfam" id="PF00303">
    <property type="entry name" value="Thymidylat_synt"/>
    <property type="match status" value="1"/>
</dbReference>
<evidence type="ECO:0000256" key="2">
    <source>
        <dbReference type="ARBA" id="ARBA00022679"/>
    </source>
</evidence>
<dbReference type="AlphaFoldDB" id="A0AAW3WFL4"/>
<dbReference type="GeneID" id="66345213"/>
<sequence>MADFISGKTANEVWEKAIKLLQKQEYSLSGRTGDVFELLHTFISIEEPQQKWIYNRIPPISIGYALAELVWIINGEERSDIINMWNPSLEKYAGRGDVYHGAYGKRIRSHFGFDQIEKAYEALQSIPESRQVVIQIYDTKVDFPIEKGIPQDEDIPCNICSLLKVRNGKLEWSQIMRSNDVLLGMPYNFIQFTGLQEILAGWLELDLGSYNHYSDSLHLYARDIDKIGIGQETEIRNNDSLSLRRNESERLFQEIFHRMKGLCSKNITEKEIYSLAKIDSGYIAYDNIMLIIGAYISQKNKNNDLTKNLIGSCTNNSYVAMWERWVSRTFEKV</sequence>
<dbReference type="GO" id="GO:0005829">
    <property type="term" value="C:cytosol"/>
    <property type="evidence" value="ECO:0007669"/>
    <property type="project" value="TreeGrafter"/>
</dbReference>
<dbReference type="GO" id="GO:0006231">
    <property type="term" value="P:dTMP biosynthetic process"/>
    <property type="evidence" value="ECO:0007669"/>
    <property type="project" value="TreeGrafter"/>
</dbReference>
<reference evidence="4" key="1">
    <citation type="submission" date="2020-04" db="EMBL/GenBank/DDBJ databases">
        <authorList>
            <person name="Brown S."/>
        </authorList>
    </citation>
    <scope>NUCLEOTIDE SEQUENCE</scope>
    <source>
        <strain evidence="4">DJ015</strain>
    </source>
</reference>
<organism evidence="4 5">
    <name type="scientific">Clostridium beijerinckii</name>
    <name type="common">Clostridium MP</name>
    <dbReference type="NCBI Taxonomy" id="1520"/>
    <lineage>
        <taxon>Bacteria</taxon>
        <taxon>Bacillati</taxon>
        <taxon>Bacillota</taxon>
        <taxon>Clostridia</taxon>
        <taxon>Eubacteriales</taxon>
        <taxon>Clostridiaceae</taxon>
        <taxon>Clostridium</taxon>
    </lineage>
</organism>
<gene>
    <name evidence="4" type="ORF">HGI39_23595</name>
</gene>
<dbReference type="EMBL" id="JABAGV010000106">
    <property type="protein sequence ID" value="MBC2477622.1"/>
    <property type="molecule type" value="Genomic_DNA"/>
</dbReference>
<dbReference type="InterPro" id="IPR036926">
    <property type="entry name" value="Thymidate_synth/dCMP_Mease_sf"/>
</dbReference>
<dbReference type="PANTHER" id="PTHR11548">
    <property type="entry name" value="THYMIDYLATE SYNTHASE 1"/>
    <property type="match status" value="1"/>
</dbReference>
<dbReference type="Gene3D" id="3.30.572.10">
    <property type="entry name" value="Thymidylate synthase/dCMP hydroxymethylase domain"/>
    <property type="match status" value="1"/>
</dbReference>
<dbReference type="InterPro" id="IPR045097">
    <property type="entry name" value="Thymidate_synth/dCMP_Mease"/>
</dbReference>
<name>A0AAW3WFL4_CLOBE</name>
<dbReference type="RefSeq" id="WP_077869660.1">
    <property type="nucleotide sequence ID" value="NZ_BKAK01000026.1"/>
</dbReference>
<dbReference type="Proteomes" id="UP001194098">
    <property type="component" value="Unassembled WGS sequence"/>
</dbReference>
<keyword evidence="2" id="KW-0808">Transferase</keyword>
<keyword evidence="1" id="KW-0489">Methyltransferase</keyword>
<reference evidence="4" key="2">
    <citation type="journal article" date="2022" name="Nat. Biotechnol.">
        <title>Carbon-negative production of acetone and isopropanol by gas fermentation at industrial pilot scale.</title>
        <authorList>
            <person name="Liew F.E."/>
            <person name="Nogle R."/>
            <person name="Abdalla T."/>
            <person name="Rasor B.J."/>
            <person name="Canter C."/>
            <person name="Jensen R.O."/>
            <person name="Wang L."/>
            <person name="Strutz J."/>
            <person name="Chirania P."/>
            <person name="De Tissera S."/>
            <person name="Mueller A.P."/>
            <person name="Ruan Z."/>
            <person name="Gao A."/>
            <person name="Tran L."/>
            <person name="Engle N.L."/>
            <person name="Bromley J.C."/>
            <person name="Daniell J."/>
            <person name="Conrado R."/>
            <person name="Tschaplinski T.J."/>
            <person name="Giannone R.J."/>
            <person name="Hettich R.L."/>
            <person name="Karim A.S."/>
            <person name="Simpson S.D."/>
            <person name="Brown S.D."/>
            <person name="Leang C."/>
            <person name="Jewett M.C."/>
            <person name="Kopke M."/>
        </authorList>
    </citation>
    <scope>NUCLEOTIDE SEQUENCE</scope>
    <source>
        <strain evidence="4">DJ015</strain>
    </source>
</reference>